<gene>
    <name evidence="1" type="ORF">SS50377_14310</name>
</gene>
<proteinExistence type="predicted"/>
<organism evidence="1">
    <name type="scientific">Spironucleus salmonicida</name>
    <dbReference type="NCBI Taxonomy" id="348837"/>
    <lineage>
        <taxon>Eukaryota</taxon>
        <taxon>Metamonada</taxon>
        <taxon>Diplomonadida</taxon>
        <taxon>Hexamitidae</taxon>
        <taxon>Hexamitinae</taxon>
        <taxon>Spironucleus</taxon>
    </lineage>
</organism>
<sequence>MDKQRSLQLQQVLKKQYILIYKFVQASDFTDDIIYQQVEDYRKNYEIIKVNLKEEEPMQSTFMDVCYFPIPYDYYIYLMLNKYSYQLKNDIQIKFCLEQLFDYRINHTIRILLLTLITDTYNQNFQQCIFRLTQKVVDGLESKYFDKYQREVIPFIDVFPYLFGSETNQTDNILRLIDNKFDVIDRHVLKNSFCVCLAFALQRNQHDLKISNFIQKKIDKIHNWLGNKKHFHTTFILLVEHTVRSRDYICNPNFQKLLNIMKQNPIQAMPYYVRICLFYCFKVDILDSSTCQLPLQENKDILNEQWLNQLPDMFNLLTKGKELIQNISSALYQICQYEYNLYSDQDQRNQDFLKKVYFQIYPLIGLLPSKQQALYLEFISYLRLLFEQNIPFFVSIFSSLSIKPDSRFLFDTILFTLPQNNNKAIYFLEELYILNPQLYAASVFQKQYTDYYAEIFLLKKQGQYIISFDDLDNFILEKAFSWISSKDSLSELSLRFYSKMLIDLRRSQNQSKLLNCVASLLNMVTKNKFYRHNFEFEYTLILLYVTEFTQVTGNIQLMIYQVWQGYIENCINYNGLFTKLEFKEFFQSSLNASICIQKTQDKLLLLFLQQQLLIDIQQQDSIEFNNMILIFSYMRQFVDMHSITEISQKTYDIMYQYYKQIFSSSTSLQGTKVFINKLSPTLDIPKQMCIDIQQGIKFKKEMKIHVEKIGQMQLFYESDIFSTILLDIAKNSNVIQLTDKIFIRLLVFQILRQINIFDLQEQFVSAINGDFQQDYTLFIQKLLGQQNIILLFIGLSLIVQKISSPDFTEIFSILSLPFLIILTYIPDFQNKIKNLYQPVDLSKVDLNQVFQNLLYKKQLIKDSNVCQLIITFICQQRFIDMIMIQKQKLDKSDIISCNCYVLSSIFANNTSIFDYISDLTPGEIKGYMECQQIDNFDPVYVKHRLMKLNYVFTNSFFQQFNLPYIIESFQHNNLLNFQQEQFEQYIYLMINSIQSVQQFVDILKTTSACTFSLVKLNHIKLSQKQIKQEDLQFDIICNSFQKEMDNQYLQLENFIYQDNQQVQDVYSIIFDIILYHMQNQKLEFLTLNDYDIQLDLTQLFYYYEITSPQILKFSYQQVSLLLDYLNKKELIDFYYLEQVMQKSSYAHRAEQLFYTTLNKQQITSYFSLSAFLSFIFLISQKENYSVIAASLLYEIFKGHYFQMWRQYLITATNMNRESSIISWIQSFSSNIPILVPGITYSMNQIIGYSNNNSNNNYYLLPNQERIFINLNDSFFKSFYSLESRGSFQTMPHNYSDNSKTCSDHYDAGAKDDSLINQDANVDSLRNISLSELFLAQLLELLGTTNSIQIFSHYINFVVKDSLNIENTLDKLIEIYCNNRTFLAQYQIQNEQQQLTKSVKRTNVNTQQKKKQVAKSQSFFAKSEEQSDTSQSKRPITINVQYQNELINTYFDYQLIDQIIISLSFVLAEPILLTLLKFTYHRDQKQTKTILQDIIVLKEQKSEYLYGFASRMFMSNVIKQLIDQNKIKIVHDSVIFTTFAVLLTKGSYTEIKGKILIQDEDDTTNTNSSLLSQSSHAISSHKSSNNTSKITTNLTSQKESNSIVQQVSDTDGAQIQISLPQFHFLSLCFGLHITSQSELAESLLSIYGKSILPEIALQFVRQTVYFSIEQQFHVPWVNPDKFVEILGSEYSKAYILYQLPQIFAAQSIISLENRYCLLENIYAIIKLIPSRPTELQLGQLTTEILFIYMNQILINELSSIEIILKSNTMLDQIIFSIALIATSCEHTRTIQNLIILFKLLMLSDHTLNTAYYLYDIFQQFINIERSKPVWLQILQIIQSQNSSTIIKFWNHQLKPLKAYINARQDFMFVTAPQSFQSVFASQMDTVKQWEANLRIRNRETDSSLSQLKPNERPLPSKIYTVYLEECIKSSLEDIRKYLGDKFETSAMIKRISQCGESYKQGFLPIIKLKFKFSQAQLKTMIVVHLVSMMVYRVQHKTSYLSSVLHSLILLFRISVQNKTIQPDDKLHDVQRIINLFTCQEEREELCLDKKYDCKTLLSDLGVVLNKEFFQSLIDLMVFEPYQTAAVLLLVTSVRSLGPQFQQFNYLLANCQKLVTLPHCKQIMKNLCAKLFISGDEQIIQFSRGPAKQLEQFKNDFFGE</sequence>
<accession>V6LNC8</accession>
<name>V6LNC8_9EUKA</name>
<reference evidence="1" key="1">
    <citation type="journal article" date="2014" name="PLoS Genet.">
        <title>The Genome of Spironucleus salmonicida Highlights a Fish Pathogen Adapted to Fluctuating Environments.</title>
        <authorList>
            <person name="Xu F."/>
            <person name="Jerlstrom-Hultqvist J."/>
            <person name="Einarsson E."/>
            <person name="Astvaldsson A."/>
            <person name="Svard S.G."/>
            <person name="Andersson J.O."/>
        </authorList>
    </citation>
    <scope>NUCLEOTIDE SEQUENCE</scope>
</reference>
<dbReference type="VEuPathDB" id="GiardiaDB:SS50377_22100"/>
<evidence type="ECO:0000313" key="1">
    <source>
        <dbReference type="EMBL" id="EST45738.1"/>
    </source>
</evidence>
<protein>
    <submittedName>
        <fullName evidence="1">Uncharacterized protein</fullName>
    </submittedName>
</protein>
<dbReference type="EMBL" id="KI546089">
    <property type="protein sequence ID" value="EST45738.1"/>
    <property type="molecule type" value="Genomic_DNA"/>
</dbReference>